<keyword evidence="10" id="KW-0238">DNA-binding</keyword>
<dbReference type="PROSITE" id="PS01124">
    <property type="entry name" value="HTH_ARAC_FAMILY_2"/>
    <property type="match status" value="1"/>
</dbReference>
<accession>A0A139L1A8</accession>
<evidence type="ECO:0000256" key="8">
    <source>
        <dbReference type="ARBA" id="ARBA00023012"/>
    </source>
</evidence>
<gene>
    <name evidence="18" type="ORF">HMPREF2531_03718</name>
</gene>
<keyword evidence="11" id="KW-0804">Transcription</keyword>
<evidence type="ECO:0000256" key="1">
    <source>
        <dbReference type="ARBA" id="ARBA00000085"/>
    </source>
</evidence>
<evidence type="ECO:0000256" key="9">
    <source>
        <dbReference type="ARBA" id="ARBA00023015"/>
    </source>
</evidence>
<evidence type="ECO:0000256" key="3">
    <source>
        <dbReference type="ARBA" id="ARBA00022553"/>
    </source>
</evidence>
<dbReference type="CDD" id="cd00075">
    <property type="entry name" value="HATPase"/>
    <property type="match status" value="1"/>
</dbReference>
<dbReference type="PROSITE" id="PS50109">
    <property type="entry name" value="HIS_KIN"/>
    <property type="match status" value="1"/>
</dbReference>
<dbReference type="PROSITE" id="PS50110">
    <property type="entry name" value="RESPONSE_REGULATORY"/>
    <property type="match status" value="1"/>
</dbReference>
<dbReference type="GO" id="GO:0043565">
    <property type="term" value="F:sequence-specific DNA binding"/>
    <property type="evidence" value="ECO:0007669"/>
    <property type="project" value="InterPro"/>
</dbReference>
<dbReference type="Pfam" id="PF00072">
    <property type="entry name" value="Response_reg"/>
    <property type="match status" value="1"/>
</dbReference>
<feature type="signal peptide" evidence="14">
    <location>
        <begin position="1"/>
        <end position="30"/>
    </location>
</feature>
<reference evidence="18 19" key="1">
    <citation type="submission" date="2016-02" db="EMBL/GenBank/DDBJ databases">
        <authorList>
            <person name="Wen L."/>
            <person name="He K."/>
            <person name="Yang H."/>
        </authorList>
    </citation>
    <scope>NUCLEOTIDE SEQUENCE [LARGE SCALE GENOMIC DNA]</scope>
    <source>
        <strain evidence="18 19">KLE1704</strain>
    </source>
</reference>
<keyword evidence="8" id="KW-0902">Two-component regulatory system</keyword>
<evidence type="ECO:0000256" key="2">
    <source>
        <dbReference type="ARBA" id="ARBA00012438"/>
    </source>
</evidence>
<dbReference type="InterPro" id="IPR003661">
    <property type="entry name" value="HisK_dim/P_dom"/>
</dbReference>
<dbReference type="Gene3D" id="1.10.287.130">
    <property type="match status" value="1"/>
</dbReference>
<evidence type="ECO:0000256" key="13">
    <source>
        <dbReference type="SAM" id="Phobius"/>
    </source>
</evidence>
<dbReference type="SUPFAM" id="SSF63829">
    <property type="entry name" value="Calcium-dependent phosphotriesterase"/>
    <property type="match status" value="1"/>
</dbReference>
<dbReference type="PANTHER" id="PTHR43547:SF2">
    <property type="entry name" value="HYBRID SIGNAL TRANSDUCTION HISTIDINE KINASE C"/>
    <property type="match status" value="1"/>
</dbReference>
<sequence length="1348" mass="155189">MENITMKLSTIKVIRLLLFIVLLLNSPLHAQDHYAFTPIDCSDGLSGNRVRNIIQLRDGRIAINANEIVSIYDGTSFQYFHYNKSNIIPLNDYGGHHRIYVNEDYIYIKDWYKLMAININEERFEQHLDDLFKSYGVKGALVNFFVDESGNYWMLTDDDVLLYRDYAGGKTVEFLKDVSMNGDVRDRLLDIAVVNRQVFLFYNSSLMVCYDLETSRELYREYALDEKQDKVATLLVVPRGKYLYYLMNGRKTEALRFDIELRRWEVILETEYRLNVLSVGKEHDIWITCQAGLWVCDEKLQNKQFIPTLEFVDGKEIKTEVSTVFNDNQGGTWIGTLDRGICYYHPNRFKFKNVGKVFFPNIDQNGEVSVSCFVEDTSGEMLVGTRQGLLRYSLSESKLTVEAGLPRNLRCNGLTKDSRQRIWLSAVEALFCIQNGKSRSYPVRDVAKVFEAPDKNLYVCSYIDGLCLLNPDTGELKKIEESEGRQINSVSQIRNYKEGMLIGICNLGLFTYDYKNQVLTAPVFKDKKAWRDFYDIHHYSDLYVDSRNLIWLATQDGLIVWNPKNEEIRMFYMENGLVNNSIQAISEDRHHVMWITTSYGISCVNVVQEGGRTEYSFSNFNHSDGVIEREFLERSIYVTKDDVILMGGIDGFNEFRINKLPPVKQDMKPLFVSFHLFGKKVEMDKAYDGNILLSEPVSVTQKIILNYDQNFVSFDFSALNYINKSQTHYRYRLKGLDKEWHEIVSPTGTGTASYANLPSGTYDLEVYAANNSKQWGSSCATIQIIVKDPYWKTPLAYFIYCLLIALSIYWALSSYLRMNKRKLQKAQEEELNQMKFRFFTNISHEFRTPLTLIITPLESLIKEVGDMALKKRLQSIYRNSKELLNLVNQLLDFRRLEVHGEKLFLVKGNIAEFVSSIKSSFDYLAQEKGISFEIDDKIAEDLYISFDREKIQKVLNNLLSNAFKFTPAGGMVTITLDTCREPDGVQYFRLCVKDTGAGIPRKNLSHIFERFYQVKEEEDKIGSGIGLHLVKEYVELHSGKIEVESEVNKGSLFTVYLPVRTDVEVDAELPEEEDTFIGDELNPNAESNQDLQTDKEYTILLVEDNKEFRHYMFELLSKKYNVLEAGDGEEGERIATTKFPDLIISDIMMPKVDGLELCKRIKSNIQVSHIPVILLTARSTDESKLFGYESGADEYISKPFNLDILLLRIQKLINEEKARQKSFSQGININPGEVTITSIDEQFIEKVCALIQKNIDNPEYSVEKLSADVGMDRTVLYRKLNAIAGQTPSDFIRSIRLKHAAQLLNKGYQVGEVADMVGFNTPKYFTKYFKQAFGVTPSQYKTNMTGES</sequence>
<dbReference type="EC" id="2.7.13.3" evidence="2"/>
<evidence type="ECO:0000256" key="7">
    <source>
        <dbReference type="ARBA" id="ARBA00022840"/>
    </source>
</evidence>
<evidence type="ECO:0000313" key="19">
    <source>
        <dbReference type="Proteomes" id="UP000070319"/>
    </source>
</evidence>
<dbReference type="InterPro" id="IPR011006">
    <property type="entry name" value="CheY-like_superfamily"/>
</dbReference>
<dbReference type="EMBL" id="LTDF01000138">
    <property type="protein sequence ID" value="KXT45219.1"/>
    <property type="molecule type" value="Genomic_DNA"/>
</dbReference>
<evidence type="ECO:0000256" key="11">
    <source>
        <dbReference type="ARBA" id="ARBA00023163"/>
    </source>
</evidence>
<dbReference type="InterPro" id="IPR015943">
    <property type="entry name" value="WD40/YVTN_repeat-like_dom_sf"/>
</dbReference>
<dbReference type="PATRIC" id="fig|329854.7.peg.3780"/>
<feature type="domain" description="Response regulatory" evidence="17">
    <location>
        <begin position="1098"/>
        <end position="1213"/>
    </location>
</feature>
<dbReference type="Pfam" id="PF07495">
    <property type="entry name" value="Y_Y_Y"/>
    <property type="match status" value="1"/>
</dbReference>
<keyword evidence="6 18" id="KW-0418">Kinase</keyword>
<evidence type="ECO:0000259" key="16">
    <source>
        <dbReference type="PROSITE" id="PS50109"/>
    </source>
</evidence>
<dbReference type="CDD" id="cd00082">
    <property type="entry name" value="HisKA"/>
    <property type="match status" value="1"/>
</dbReference>
<dbReference type="SMART" id="SM00388">
    <property type="entry name" value="HisKA"/>
    <property type="match status" value="1"/>
</dbReference>
<keyword evidence="3 12" id="KW-0597">Phosphoprotein</keyword>
<dbReference type="InterPro" id="IPR009057">
    <property type="entry name" value="Homeodomain-like_sf"/>
</dbReference>
<keyword evidence="7" id="KW-0067">ATP-binding</keyword>
<dbReference type="InterPro" id="IPR036097">
    <property type="entry name" value="HisK_dim/P_sf"/>
</dbReference>
<dbReference type="SUPFAM" id="SSF46689">
    <property type="entry name" value="Homeodomain-like"/>
    <property type="match status" value="1"/>
</dbReference>
<proteinExistence type="predicted"/>
<evidence type="ECO:0000256" key="6">
    <source>
        <dbReference type="ARBA" id="ARBA00022777"/>
    </source>
</evidence>
<protein>
    <recommendedName>
        <fullName evidence="2">histidine kinase</fullName>
        <ecNumber evidence="2">2.7.13.3</ecNumber>
    </recommendedName>
</protein>
<dbReference type="InterPro" id="IPR036890">
    <property type="entry name" value="HATPase_C_sf"/>
</dbReference>
<dbReference type="GO" id="GO:0005524">
    <property type="term" value="F:ATP binding"/>
    <property type="evidence" value="ECO:0007669"/>
    <property type="project" value="UniProtKB-KW"/>
</dbReference>
<keyword evidence="14" id="KW-0732">Signal</keyword>
<dbReference type="SUPFAM" id="SSF101898">
    <property type="entry name" value="NHL repeat"/>
    <property type="match status" value="1"/>
</dbReference>
<dbReference type="FunFam" id="3.30.565.10:FF:000037">
    <property type="entry name" value="Hybrid sensor histidine kinase/response regulator"/>
    <property type="match status" value="1"/>
</dbReference>
<feature type="chain" id="PRO_5007487007" description="histidine kinase" evidence="14">
    <location>
        <begin position="31"/>
        <end position="1348"/>
    </location>
</feature>
<dbReference type="FunFam" id="1.10.287.130:FF:000045">
    <property type="entry name" value="Two-component system sensor histidine kinase/response regulator"/>
    <property type="match status" value="1"/>
</dbReference>
<dbReference type="SUPFAM" id="SSF55874">
    <property type="entry name" value="ATPase domain of HSP90 chaperone/DNA topoisomerase II/histidine kinase"/>
    <property type="match status" value="1"/>
</dbReference>
<dbReference type="GO" id="GO:0000155">
    <property type="term" value="F:phosphorelay sensor kinase activity"/>
    <property type="evidence" value="ECO:0007669"/>
    <property type="project" value="InterPro"/>
</dbReference>
<dbReference type="Pfam" id="PF00512">
    <property type="entry name" value="HisKA"/>
    <property type="match status" value="1"/>
</dbReference>
<keyword evidence="13" id="KW-0472">Membrane</keyword>
<dbReference type="RefSeq" id="WP_061437399.1">
    <property type="nucleotide sequence ID" value="NZ_KQ968725.1"/>
</dbReference>
<evidence type="ECO:0000256" key="5">
    <source>
        <dbReference type="ARBA" id="ARBA00022741"/>
    </source>
</evidence>
<comment type="caution">
    <text evidence="18">The sequence shown here is derived from an EMBL/GenBank/DDBJ whole genome shotgun (WGS) entry which is preliminary data.</text>
</comment>
<evidence type="ECO:0000313" key="18">
    <source>
        <dbReference type="EMBL" id="KXT45219.1"/>
    </source>
</evidence>
<feature type="domain" description="Histidine kinase" evidence="16">
    <location>
        <begin position="841"/>
        <end position="1061"/>
    </location>
</feature>
<dbReference type="PRINTS" id="PR00344">
    <property type="entry name" value="BCTRLSENSOR"/>
</dbReference>
<dbReference type="SMART" id="SM00387">
    <property type="entry name" value="HATPase_c"/>
    <property type="match status" value="1"/>
</dbReference>
<dbReference type="SUPFAM" id="SSF47384">
    <property type="entry name" value="Homodimeric domain of signal transducing histidine kinase"/>
    <property type="match status" value="1"/>
</dbReference>
<dbReference type="InterPro" id="IPR018060">
    <property type="entry name" value="HTH_AraC"/>
</dbReference>
<dbReference type="InterPro" id="IPR003594">
    <property type="entry name" value="HATPase_dom"/>
</dbReference>
<evidence type="ECO:0000256" key="14">
    <source>
        <dbReference type="SAM" id="SignalP"/>
    </source>
</evidence>
<dbReference type="Gene3D" id="2.130.10.10">
    <property type="entry name" value="YVTN repeat-like/Quinoprotein amine dehydrogenase"/>
    <property type="match status" value="3"/>
</dbReference>
<feature type="modified residue" description="4-aspartylphosphate" evidence="12">
    <location>
        <position position="1146"/>
    </location>
</feature>
<dbReference type="InterPro" id="IPR005467">
    <property type="entry name" value="His_kinase_dom"/>
</dbReference>
<dbReference type="Pfam" id="PF12833">
    <property type="entry name" value="HTH_18"/>
    <property type="match status" value="1"/>
</dbReference>
<dbReference type="Proteomes" id="UP000070319">
    <property type="component" value="Unassembled WGS sequence"/>
</dbReference>
<dbReference type="Gene3D" id="1.10.10.60">
    <property type="entry name" value="Homeodomain-like"/>
    <property type="match status" value="1"/>
</dbReference>
<comment type="catalytic activity">
    <reaction evidence="1">
        <text>ATP + protein L-histidine = ADP + protein N-phospho-L-histidine.</text>
        <dbReference type="EC" id="2.7.13.3"/>
    </reaction>
</comment>
<keyword evidence="5" id="KW-0547">Nucleotide-binding</keyword>
<dbReference type="Gene3D" id="3.30.565.10">
    <property type="entry name" value="Histidine kinase-like ATPase, C-terminal domain"/>
    <property type="match status" value="1"/>
</dbReference>
<keyword evidence="13" id="KW-1133">Transmembrane helix</keyword>
<keyword evidence="9" id="KW-0805">Transcription regulation</keyword>
<dbReference type="Gene3D" id="2.60.40.10">
    <property type="entry name" value="Immunoglobulins"/>
    <property type="match status" value="1"/>
</dbReference>
<dbReference type="SMART" id="SM00342">
    <property type="entry name" value="HTH_ARAC"/>
    <property type="match status" value="1"/>
</dbReference>
<dbReference type="InterPro" id="IPR004358">
    <property type="entry name" value="Sig_transdc_His_kin-like_C"/>
</dbReference>
<keyword evidence="13" id="KW-0812">Transmembrane</keyword>
<organism evidence="18">
    <name type="scientific">Bacteroides intestinalis</name>
    <dbReference type="NCBI Taxonomy" id="329854"/>
    <lineage>
        <taxon>Bacteria</taxon>
        <taxon>Pseudomonadati</taxon>
        <taxon>Bacteroidota</taxon>
        <taxon>Bacteroidia</taxon>
        <taxon>Bacteroidales</taxon>
        <taxon>Bacteroidaceae</taxon>
        <taxon>Bacteroides</taxon>
    </lineage>
</organism>
<dbReference type="SUPFAM" id="SSF52172">
    <property type="entry name" value="CheY-like"/>
    <property type="match status" value="1"/>
</dbReference>
<dbReference type="InterPro" id="IPR011123">
    <property type="entry name" value="Y_Y_Y"/>
</dbReference>
<feature type="domain" description="HTH araC/xylS-type" evidence="15">
    <location>
        <begin position="1245"/>
        <end position="1343"/>
    </location>
</feature>
<dbReference type="Pfam" id="PF02518">
    <property type="entry name" value="HATPase_c"/>
    <property type="match status" value="1"/>
</dbReference>
<dbReference type="CDD" id="cd17574">
    <property type="entry name" value="REC_OmpR"/>
    <property type="match status" value="1"/>
</dbReference>
<dbReference type="InterPro" id="IPR018062">
    <property type="entry name" value="HTH_AraC-typ_CS"/>
</dbReference>
<evidence type="ECO:0000259" key="15">
    <source>
        <dbReference type="PROSITE" id="PS01124"/>
    </source>
</evidence>
<evidence type="ECO:0000256" key="12">
    <source>
        <dbReference type="PROSITE-ProRule" id="PRU00169"/>
    </source>
</evidence>
<evidence type="ECO:0000256" key="10">
    <source>
        <dbReference type="ARBA" id="ARBA00023125"/>
    </source>
</evidence>
<evidence type="ECO:0000256" key="4">
    <source>
        <dbReference type="ARBA" id="ARBA00022679"/>
    </source>
</evidence>
<dbReference type="PANTHER" id="PTHR43547">
    <property type="entry name" value="TWO-COMPONENT HISTIDINE KINASE"/>
    <property type="match status" value="1"/>
</dbReference>
<dbReference type="Gene3D" id="3.40.50.2300">
    <property type="match status" value="1"/>
</dbReference>
<name>A0A139L1A8_9BACE</name>
<dbReference type="GO" id="GO:0003700">
    <property type="term" value="F:DNA-binding transcription factor activity"/>
    <property type="evidence" value="ECO:0007669"/>
    <property type="project" value="InterPro"/>
</dbReference>
<feature type="transmembrane region" description="Helical" evidence="13">
    <location>
        <begin position="795"/>
        <end position="816"/>
    </location>
</feature>
<dbReference type="PROSITE" id="PS00041">
    <property type="entry name" value="HTH_ARAC_FAMILY_1"/>
    <property type="match status" value="1"/>
</dbReference>
<keyword evidence="4" id="KW-0808">Transferase</keyword>
<dbReference type="SMART" id="SM00448">
    <property type="entry name" value="REC"/>
    <property type="match status" value="1"/>
</dbReference>
<evidence type="ECO:0000259" key="17">
    <source>
        <dbReference type="PROSITE" id="PS50110"/>
    </source>
</evidence>
<dbReference type="InterPro" id="IPR013783">
    <property type="entry name" value="Ig-like_fold"/>
</dbReference>
<dbReference type="InterPro" id="IPR001789">
    <property type="entry name" value="Sig_transdc_resp-reg_receiver"/>
</dbReference>